<keyword evidence="6" id="KW-1185">Reference proteome</keyword>
<evidence type="ECO:0000313" key="6">
    <source>
        <dbReference type="Proteomes" id="UP000607653"/>
    </source>
</evidence>
<dbReference type="GO" id="GO:0008168">
    <property type="term" value="F:methyltransferase activity"/>
    <property type="evidence" value="ECO:0007669"/>
    <property type="project" value="UniProtKB-KW"/>
</dbReference>
<gene>
    <name evidence="5" type="ORF">HUJ06_006547</name>
</gene>
<reference evidence="5 6" key="1">
    <citation type="journal article" date="2020" name="Mol. Biol. Evol.">
        <title>Distinct Expression and Methylation Patterns for Genes with Different Fates following a Single Whole-Genome Duplication in Flowering Plants.</title>
        <authorList>
            <person name="Shi T."/>
            <person name="Rahmani R.S."/>
            <person name="Gugger P.F."/>
            <person name="Wang M."/>
            <person name="Li H."/>
            <person name="Zhang Y."/>
            <person name="Li Z."/>
            <person name="Wang Q."/>
            <person name="Van de Peer Y."/>
            <person name="Marchal K."/>
            <person name="Chen J."/>
        </authorList>
    </citation>
    <scope>NUCLEOTIDE SEQUENCE [LARGE SCALE GENOMIC DNA]</scope>
    <source>
        <tissue evidence="5">Leaf</tissue>
    </source>
</reference>
<dbReference type="PROSITE" id="PS51683">
    <property type="entry name" value="SAM_OMT_II"/>
    <property type="match status" value="1"/>
</dbReference>
<dbReference type="GO" id="GO:0032259">
    <property type="term" value="P:methylation"/>
    <property type="evidence" value="ECO:0007669"/>
    <property type="project" value="UniProtKB-KW"/>
</dbReference>
<comment type="caution">
    <text evidence="5">The sequence shown here is derived from an EMBL/GenBank/DDBJ whole genome shotgun (WGS) entry which is preliminary data.</text>
</comment>
<name>A0A822YTP4_NELNU</name>
<accession>A0A822YTP4</accession>
<dbReference type="FunFam" id="1.10.10.10:FF:000357">
    <property type="entry name" value="Caffeic acid 3-O-methyltransferase"/>
    <property type="match status" value="1"/>
</dbReference>
<dbReference type="EMBL" id="DUZY01000004">
    <property type="protein sequence ID" value="DAD35907.1"/>
    <property type="molecule type" value="Genomic_DNA"/>
</dbReference>
<protein>
    <recommendedName>
        <fullName evidence="4">O-methyltransferase dimerisation domain-containing protein</fullName>
    </recommendedName>
</protein>
<proteinExistence type="predicted"/>
<dbReference type="GO" id="GO:0046983">
    <property type="term" value="F:protein dimerization activity"/>
    <property type="evidence" value="ECO:0007669"/>
    <property type="project" value="InterPro"/>
</dbReference>
<dbReference type="InterPro" id="IPR016461">
    <property type="entry name" value="COMT-like"/>
</dbReference>
<feature type="domain" description="O-methyltransferase dimerisation" evidence="4">
    <location>
        <begin position="22"/>
        <end position="94"/>
    </location>
</feature>
<evidence type="ECO:0000256" key="3">
    <source>
        <dbReference type="ARBA" id="ARBA00022691"/>
    </source>
</evidence>
<evidence type="ECO:0000313" key="5">
    <source>
        <dbReference type="EMBL" id="DAD35907.1"/>
    </source>
</evidence>
<keyword evidence="3" id="KW-0949">S-adenosyl-L-methionine</keyword>
<dbReference type="PANTHER" id="PTHR11746">
    <property type="entry name" value="O-METHYLTRANSFERASE"/>
    <property type="match status" value="1"/>
</dbReference>
<keyword evidence="1" id="KW-0489">Methyltransferase</keyword>
<organism evidence="5 6">
    <name type="scientific">Nelumbo nucifera</name>
    <name type="common">Sacred lotus</name>
    <dbReference type="NCBI Taxonomy" id="4432"/>
    <lineage>
        <taxon>Eukaryota</taxon>
        <taxon>Viridiplantae</taxon>
        <taxon>Streptophyta</taxon>
        <taxon>Embryophyta</taxon>
        <taxon>Tracheophyta</taxon>
        <taxon>Spermatophyta</taxon>
        <taxon>Magnoliopsida</taxon>
        <taxon>Proteales</taxon>
        <taxon>Nelumbonaceae</taxon>
        <taxon>Nelumbo</taxon>
    </lineage>
</organism>
<dbReference type="AlphaFoldDB" id="A0A822YTP4"/>
<keyword evidence="2" id="KW-0808">Transferase</keyword>
<dbReference type="InterPro" id="IPR012967">
    <property type="entry name" value="COMT_dimerisation"/>
</dbReference>
<evidence type="ECO:0000259" key="4">
    <source>
        <dbReference type="Pfam" id="PF08100"/>
    </source>
</evidence>
<dbReference type="Proteomes" id="UP000607653">
    <property type="component" value="Unassembled WGS sequence"/>
</dbReference>
<dbReference type="InterPro" id="IPR036388">
    <property type="entry name" value="WH-like_DNA-bd_sf"/>
</dbReference>
<evidence type="ECO:0000256" key="1">
    <source>
        <dbReference type="ARBA" id="ARBA00022603"/>
    </source>
</evidence>
<dbReference type="Pfam" id="PF08100">
    <property type="entry name" value="Dimerisation"/>
    <property type="match status" value="1"/>
</dbReference>
<dbReference type="SUPFAM" id="SSF46785">
    <property type="entry name" value="Winged helix' DNA-binding domain"/>
    <property type="match status" value="1"/>
</dbReference>
<dbReference type="InterPro" id="IPR036390">
    <property type="entry name" value="WH_DNA-bd_sf"/>
</dbReference>
<dbReference type="Gene3D" id="1.10.10.10">
    <property type="entry name" value="Winged helix-like DNA-binding domain superfamily/Winged helix DNA-binding domain"/>
    <property type="match status" value="1"/>
</dbReference>
<sequence>MNSITTQLPTSEEDENHCLFAMQLASASVLPMVLKAAMELNVLEIIAREGPGAHLSPLEIAAHLSTQNPEAPVLLDRILRLLASHSVLTCSLHQTHGDGRV</sequence>
<evidence type="ECO:0000256" key="2">
    <source>
        <dbReference type="ARBA" id="ARBA00022679"/>
    </source>
</evidence>